<comment type="catalytic activity">
    <reaction evidence="7">
        <text>(2E)-4-hydroxy-3-methylbut-2-enyl diphosphate + oxidized [flavodoxin] + H2O + 2 H(+) = 2-C-methyl-D-erythritol 2,4-cyclic diphosphate + reduced [flavodoxin]</text>
        <dbReference type="Rhea" id="RHEA:43604"/>
        <dbReference type="Rhea" id="RHEA-COMP:10622"/>
        <dbReference type="Rhea" id="RHEA-COMP:10623"/>
        <dbReference type="ChEBI" id="CHEBI:15377"/>
        <dbReference type="ChEBI" id="CHEBI:15378"/>
        <dbReference type="ChEBI" id="CHEBI:57618"/>
        <dbReference type="ChEBI" id="CHEBI:58210"/>
        <dbReference type="ChEBI" id="CHEBI:58483"/>
        <dbReference type="ChEBI" id="CHEBI:128753"/>
        <dbReference type="EC" id="1.17.7.3"/>
    </reaction>
</comment>
<evidence type="ECO:0000259" key="9">
    <source>
        <dbReference type="Pfam" id="PF26540"/>
    </source>
</evidence>
<proteinExistence type="inferred from homology"/>
<keyword evidence="6 7" id="KW-0414">Isoprene biosynthesis</keyword>
<comment type="similarity">
    <text evidence="7">Belongs to the IspG family.</text>
</comment>
<evidence type="ECO:0000313" key="11">
    <source>
        <dbReference type="Proteomes" id="UP000060487"/>
    </source>
</evidence>
<dbReference type="InterPro" id="IPR058578">
    <property type="entry name" value="IspG_TIM"/>
</dbReference>
<feature type="binding site" evidence="7">
    <location>
        <position position="264"/>
    </location>
    <ligand>
        <name>[4Fe-4S] cluster</name>
        <dbReference type="ChEBI" id="CHEBI:49883"/>
    </ligand>
</feature>
<dbReference type="PIRSF" id="PIRSF004640">
    <property type="entry name" value="IspG"/>
    <property type="match status" value="1"/>
</dbReference>
<feature type="binding site" evidence="7">
    <location>
        <position position="306"/>
    </location>
    <ligand>
        <name>[4Fe-4S] cluster</name>
        <dbReference type="ChEBI" id="CHEBI:49883"/>
    </ligand>
</feature>
<evidence type="ECO:0000256" key="5">
    <source>
        <dbReference type="ARBA" id="ARBA00023014"/>
    </source>
</evidence>
<dbReference type="PANTHER" id="PTHR30454">
    <property type="entry name" value="4-HYDROXY-3-METHYLBUT-2-EN-1-YL DIPHOSPHATE SYNTHASE"/>
    <property type="match status" value="1"/>
</dbReference>
<evidence type="ECO:0000256" key="6">
    <source>
        <dbReference type="ARBA" id="ARBA00023229"/>
    </source>
</evidence>
<gene>
    <name evidence="7 10" type="primary">ispG</name>
    <name evidence="10" type="ORF">ASN18_3088</name>
</gene>
<dbReference type="SUPFAM" id="SSF51717">
    <property type="entry name" value="Dihydropteroate synthetase-like"/>
    <property type="match status" value="1"/>
</dbReference>
<protein>
    <recommendedName>
        <fullName evidence="7">4-hydroxy-3-methylbut-2-en-1-yl diphosphate synthase (flavodoxin)</fullName>
        <ecNumber evidence="7">1.17.7.3</ecNumber>
    </recommendedName>
    <alternativeName>
        <fullName evidence="7">1-hydroxy-2-methyl-2-(E)-butenyl 4-diphosphate synthase</fullName>
    </alternativeName>
</protein>
<keyword evidence="5 7" id="KW-0411">Iron-sulfur</keyword>
<dbReference type="Proteomes" id="UP000060487">
    <property type="component" value="Unassembled WGS sequence"/>
</dbReference>
<evidence type="ECO:0000256" key="3">
    <source>
        <dbReference type="ARBA" id="ARBA00023002"/>
    </source>
</evidence>
<dbReference type="EC" id="1.17.7.3" evidence="7"/>
<evidence type="ECO:0000256" key="1">
    <source>
        <dbReference type="ARBA" id="ARBA00022485"/>
    </source>
</evidence>
<dbReference type="Gene3D" id="3.20.20.20">
    <property type="entry name" value="Dihydropteroate synthase-like"/>
    <property type="match status" value="1"/>
</dbReference>
<comment type="function">
    <text evidence="7">Converts 2C-methyl-D-erythritol 2,4-cyclodiphosphate (ME-2,4cPP) into 1-hydroxy-2-methyl-2-(E)-butenyl 4-diphosphate.</text>
</comment>
<accession>A0ABR5SDA4</accession>
<dbReference type="Pfam" id="PF04551">
    <property type="entry name" value="GcpE"/>
    <property type="match status" value="1"/>
</dbReference>
<dbReference type="NCBIfam" id="TIGR00612">
    <property type="entry name" value="ispG_gcpE"/>
    <property type="match status" value="1"/>
</dbReference>
<keyword evidence="11" id="KW-1185">Reference proteome</keyword>
<feature type="domain" description="IspG C-terminal" evidence="9">
    <location>
        <begin position="261"/>
        <end position="347"/>
    </location>
</feature>
<comment type="pathway">
    <text evidence="7">Isoprenoid biosynthesis; isopentenyl diphosphate biosynthesis via DXP pathway; isopentenyl diphosphate from 1-deoxy-D-xylulose 5-phosphate: step 5/6.</text>
</comment>
<organism evidence="10 11">
    <name type="scientific">Candidatus Magnetominusculus xianensis</name>
    <dbReference type="NCBI Taxonomy" id="1748249"/>
    <lineage>
        <taxon>Bacteria</taxon>
        <taxon>Pseudomonadati</taxon>
        <taxon>Nitrospirota</taxon>
        <taxon>Nitrospiria</taxon>
        <taxon>Nitrospirales</taxon>
        <taxon>Nitrospiraceae</taxon>
        <taxon>Candidatus Magnetominusculus</taxon>
    </lineage>
</organism>
<sequence>MSQTRTRKIYVGTVAVGGDAPISVQSMTKTPTTDVQATVNQIAALKEAGCDIIRIAVLNDDAAEALSKIKRSVSIPIIADIHFDWKLALKSIAGGVDGLRINPGNIGALWKVKELVNACKDKGIPIRIGVNAGSLQKDILMSYGHPTPEAIVESARRHIEILEEMDFNLIKVSLKASNVPSTVEAYRAFSRQYDYPLHIGVSEAGPPPSGIIKSAVGLGILLYEGIGDTMRVSLTAQPEEEVKTAYSILRSIGLRAHGIDIISCPTCGRTRIDLINLVKEAEERLRPLKKTITVAIMGCEVNGPGEAKEADVGIAGGNGVGLLFKKGVVVKKVMESELLDCLVETISTL</sequence>
<evidence type="ECO:0000256" key="4">
    <source>
        <dbReference type="ARBA" id="ARBA00023004"/>
    </source>
</evidence>
<evidence type="ECO:0000256" key="2">
    <source>
        <dbReference type="ARBA" id="ARBA00022723"/>
    </source>
</evidence>
<name>A0ABR5SDA4_9BACT</name>
<dbReference type="Gene3D" id="3.30.413.10">
    <property type="entry name" value="Sulfite Reductase Hemoprotein, domain 1"/>
    <property type="match status" value="1"/>
</dbReference>
<keyword evidence="4 7" id="KW-0408">Iron</keyword>
<feature type="binding site" evidence="7">
    <location>
        <position position="299"/>
    </location>
    <ligand>
        <name>[4Fe-4S] cluster</name>
        <dbReference type="ChEBI" id="CHEBI:49883"/>
    </ligand>
</feature>
<dbReference type="RefSeq" id="WP_085053693.1">
    <property type="nucleotide sequence ID" value="NZ_LNQR01000124.1"/>
</dbReference>
<dbReference type="InterPro" id="IPR045854">
    <property type="entry name" value="NO2/SO3_Rdtase_4Fe4S_sf"/>
</dbReference>
<dbReference type="NCBIfam" id="NF001540">
    <property type="entry name" value="PRK00366.1"/>
    <property type="match status" value="1"/>
</dbReference>
<dbReference type="HAMAP" id="MF_00159">
    <property type="entry name" value="IspG"/>
    <property type="match status" value="1"/>
</dbReference>
<dbReference type="InterPro" id="IPR058579">
    <property type="entry name" value="IspG_C"/>
</dbReference>
<dbReference type="InterPro" id="IPR004588">
    <property type="entry name" value="IspG_bac-typ"/>
</dbReference>
<evidence type="ECO:0000259" key="8">
    <source>
        <dbReference type="Pfam" id="PF04551"/>
    </source>
</evidence>
<dbReference type="GO" id="GO:0046429">
    <property type="term" value="F:4-hydroxy-3-methylbut-2-en-1-yl diphosphate synthase activity (ferredoxin)"/>
    <property type="evidence" value="ECO:0007669"/>
    <property type="project" value="UniProtKB-EC"/>
</dbReference>
<dbReference type="PANTHER" id="PTHR30454:SF0">
    <property type="entry name" value="4-HYDROXY-3-METHYLBUT-2-EN-1-YL DIPHOSPHATE SYNTHASE (FERREDOXIN), CHLOROPLASTIC"/>
    <property type="match status" value="1"/>
</dbReference>
<keyword evidence="3 7" id="KW-0560">Oxidoreductase</keyword>
<keyword evidence="2 7" id="KW-0479">Metal-binding</keyword>
<dbReference type="InterPro" id="IPR016425">
    <property type="entry name" value="IspG_bac"/>
</dbReference>
<evidence type="ECO:0000256" key="7">
    <source>
        <dbReference type="HAMAP-Rule" id="MF_00159"/>
    </source>
</evidence>
<feature type="domain" description="IspG TIM-barrel" evidence="8">
    <location>
        <begin position="6"/>
        <end position="246"/>
    </location>
</feature>
<dbReference type="EMBL" id="LNQR01000124">
    <property type="protein sequence ID" value="KWT76822.1"/>
    <property type="molecule type" value="Genomic_DNA"/>
</dbReference>
<dbReference type="SUPFAM" id="SSF56014">
    <property type="entry name" value="Nitrite and sulphite reductase 4Fe-4S domain-like"/>
    <property type="match status" value="1"/>
</dbReference>
<dbReference type="InterPro" id="IPR011005">
    <property type="entry name" value="Dihydropteroate_synth-like_sf"/>
</dbReference>
<dbReference type="Pfam" id="PF26540">
    <property type="entry name" value="GcpE_C"/>
    <property type="match status" value="1"/>
</dbReference>
<feature type="binding site" evidence="7">
    <location>
        <position position="267"/>
    </location>
    <ligand>
        <name>[4Fe-4S] cluster</name>
        <dbReference type="ChEBI" id="CHEBI:49883"/>
    </ligand>
</feature>
<evidence type="ECO:0000313" key="10">
    <source>
        <dbReference type="EMBL" id="KWT76822.1"/>
    </source>
</evidence>
<reference evidence="10 11" key="1">
    <citation type="submission" date="2015-11" db="EMBL/GenBank/DDBJ databases">
        <authorList>
            <person name="Lin W."/>
        </authorList>
    </citation>
    <scope>NUCLEOTIDE SEQUENCE [LARGE SCALE GENOMIC DNA]</scope>
    <source>
        <strain evidence="10 11">HCH-1</strain>
    </source>
</reference>
<comment type="cofactor">
    <cofactor evidence="7">
        <name>[4Fe-4S] cluster</name>
        <dbReference type="ChEBI" id="CHEBI:49883"/>
    </cofactor>
    <text evidence="7">Binds 1 [4Fe-4S] cluster.</text>
</comment>
<keyword evidence="1 7" id="KW-0004">4Fe-4S</keyword>
<comment type="caution">
    <text evidence="10">The sequence shown here is derived from an EMBL/GenBank/DDBJ whole genome shotgun (WGS) entry which is preliminary data.</text>
</comment>